<protein>
    <recommendedName>
        <fullName evidence="3">Lipoprotein</fullName>
    </recommendedName>
</protein>
<gene>
    <name evidence="1" type="ORF">GCM10007418_24480</name>
</gene>
<reference evidence="2" key="1">
    <citation type="journal article" date="2019" name="Int. J. Syst. Evol. Microbiol.">
        <title>The Global Catalogue of Microorganisms (GCM) 10K type strain sequencing project: providing services to taxonomists for standard genome sequencing and annotation.</title>
        <authorList>
            <consortium name="The Broad Institute Genomics Platform"/>
            <consortium name="The Broad Institute Genome Sequencing Center for Infectious Disease"/>
            <person name="Wu L."/>
            <person name="Ma J."/>
        </authorList>
    </citation>
    <scope>NUCLEOTIDE SEQUENCE [LARGE SCALE GENOMIC DNA]</scope>
    <source>
        <strain evidence="2">CGMCC 1.12482</strain>
    </source>
</reference>
<comment type="caution">
    <text evidence="1">The sequence shown here is derived from an EMBL/GenBank/DDBJ whole genome shotgun (WGS) entry which is preliminary data.</text>
</comment>
<dbReference type="PROSITE" id="PS51257">
    <property type="entry name" value="PROKAR_LIPOPROTEIN"/>
    <property type="match status" value="1"/>
</dbReference>
<evidence type="ECO:0000313" key="1">
    <source>
        <dbReference type="EMBL" id="GGD04514.1"/>
    </source>
</evidence>
<organism evidence="1 2">
    <name type="scientific">Halopseudomonas salina</name>
    <dbReference type="NCBI Taxonomy" id="1323744"/>
    <lineage>
        <taxon>Bacteria</taxon>
        <taxon>Pseudomonadati</taxon>
        <taxon>Pseudomonadota</taxon>
        <taxon>Gammaproteobacteria</taxon>
        <taxon>Pseudomonadales</taxon>
        <taxon>Pseudomonadaceae</taxon>
        <taxon>Halopseudomonas</taxon>
    </lineage>
</organism>
<dbReference type="RefSeq" id="WP_150279421.1">
    <property type="nucleotide sequence ID" value="NZ_BMFF01000004.1"/>
</dbReference>
<sequence length="206" mass="21704">MKNIILVTMLTLAVAGCDKVEEDTAQTNQPPSMCGKDTDCKGDRICESGQCISPGSQTLDAPISEAAAPAAPSIEYEAILISGDTAGPFDTAYMDLGTALNYQSRAGVANLMEQVVEDPEATGYVKIEKVYAFGPDRYVLVVSTGESGNSCPATTYVFSYDTKGEYVDSKASIDGCSETVEAFAEGNKLSIKKEGATTVIYNGKVS</sequence>
<dbReference type="EMBL" id="BMFF01000004">
    <property type="protein sequence ID" value="GGD04514.1"/>
    <property type="molecule type" value="Genomic_DNA"/>
</dbReference>
<proteinExistence type="predicted"/>
<evidence type="ECO:0000313" key="2">
    <source>
        <dbReference type="Proteomes" id="UP000638188"/>
    </source>
</evidence>
<keyword evidence="2" id="KW-1185">Reference proteome</keyword>
<accession>A0ABQ1PUN5</accession>
<evidence type="ECO:0008006" key="3">
    <source>
        <dbReference type="Google" id="ProtNLM"/>
    </source>
</evidence>
<name>A0ABQ1PUN5_9GAMM</name>
<dbReference type="Proteomes" id="UP000638188">
    <property type="component" value="Unassembled WGS sequence"/>
</dbReference>